<sequence>MKFRVIEGGLNSTAARDRQANDRGPEHEDIRHEAARRLSASGYHRFRIMEAAGVPMPPALQYFAMQIDFAADAICQLDPIPADFRSDLYWPKLDETATA</sequence>
<protein>
    <submittedName>
        <fullName evidence="1">Uncharacterized protein</fullName>
    </submittedName>
</protein>
<evidence type="ECO:0000313" key="1">
    <source>
        <dbReference type="EMBL" id="MBE1505088.1"/>
    </source>
</evidence>
<gene>
    <name evidence="1" type="ORF">H4W29_002269</name>
</gene>
<evidence type="ECO:0000313" key="2">
    <source>
        <dbReference type="Proteomes" id="UP000620262"/>
    </source>
</evidence>
<accession>A0ABR9IPM1</accession>
<dbReference type="RefSeq" id="WP_192729003.1">
    <property type="nucleotide sequence ID" value="NZ_BAAAVL010000007.1"/>
</dbReference>
<keyword evidence="2" id="KW-1185">Reference proteome</keyword>
<name>A0ABR9IPM1_RHIVS</name>
<reference evidence="1 2" key="1">
    <citation type="submission" date="2020-10" db="EMBL/GenBank/DDBJ databases">
        <title>Sequencing the genomes of 1000 actinobacteria strains.</title>
        <authorList>
            <person name="Klenk H.-P."/>
        </authorList>
    </citation>
    <scope>NUCLEOTIDE SEQUENCE [LARGE SCALE GENOMIC DNA]</scope>
    <source>
        <strain evidence="1 2">DSM 7307</strain>
    </source>
</reference>
<proteinExistence type="predicted"/>
<dbReference type="Proteomes" id="UP000620262">
    <property type="component" value="Unassembled WGS sequence"/>
</dbReference>
<organism evidence="1 2">
    <name type="scientific">Rhizobium viscosum</name>
    <name type="common">Arthrobacter viscosus</name>
    <dbReference type="NCBI Taxonomy" id="1673"/>
    <lineage>
        <taxon>Bacteria</taxon>
        <taxon>Pseudomonadati</taxon>
        <taxon>Pseudomonadota</taxon>
        <taxon>Alphaproteobacteria</taxon>
        <taxon>Hyphomicrobiales</taxon>
        <taxon>Rhizobiaceae</taxon>
        <taxon>Rhizobium/Agrobacterium group</taxon>
        <taxon>Rhizobium</taxon>
    </lineage>
</organism>
<dbReference type="EMBL" id="JADBEC010000001">
    <property type="protein sequence ID" value="MBE1505088.1"/>
    <property type="molecule type" value="Genomic_DNA"/>
</dbReference>
<comment type="caution">
    <text evidence="1">The sequence shown here is derived from an EMBL/GenBank/DDBJ whole genome shotgun (WGS) entry which is preliminary data.</text>
</comment>